<sequence length="185" mass="20557">MPVDKLSSPIQNELPTAENTADAKSTKTIQNAWMPLFENCKEKKTGTLFIATSENKAGQVVINYGRLVGVAYSGLVNESAIAKLSELARTSELRFSFSSNLQYPLLYVLDEAEGDALLESLGFIAEVEPEATPVIDYPTAEDEENSQENTKPKSERIYRGQRVLEESPVRPKSHSRRYRGQVVSD</sequence>
<organism evidence="2 3">
    <name type="scientific">Neptunomonas phycophila</name>
    <dbReference type="NCBI Taxonomy" id="1572645"/>
    <lineage>
        <taxon>Bacteria</taxon>
        <taxon>Pseudomonadati</taxon>
        <taxon>Pseudomonadota</taxon>
        <taxon>Gammaproteobacteria</taxon>
        <taxon>Oceanospirillales</taxon>
        <taxon>Oceanospirillaceae</taxon>
        <taxon>Neptunomonas</taxon>
    </lineage>
</organism>
<gene>
    <name evidence="2" type="ORF">Q8W30_17460</name>
</gene>
<dbReference type="RefSeq" id="WP_305451239.1">
    <property type="nucleotide sequence ID" value="NZ_JAUYVO010000019.1"/>
</dbReference>
<dbReference type="Proteomes" id="UP001177341">
    <property type="component" value="Unassembled WGS sequence"/>
</dbReference>
<feature type="compositionally biased region" description="Basic and acidic residues" evidence="1">
    <location>
        <begin position="150"/>
        <end position="169"/>
    </location>
</feature>
<feature type="region of interest" description="Disordered" evidence="1">
    <location>
        <begin position="136"/>
        <end position="185"/>
    </location>
</feature>
<keyword evidence="3" id="KW-1185">Reference proteome</keyword>
<dbReference type="EMBL" id="JAUYVO010000019">
    <property type="protein sequence ID" value="MDP2524355.1"/>
    <property type="molecule type" value="Genomic_DNA"/>
</dbReference>
<reference evidence="2" key="1">
    <citation type="submission" date="2023-07" db="EMBL/GenBank/DDBJ databases">
        <title>Genome content predicts the carbon catabolic preferences of heterotrophic bacteria.</title>
        <authorList>
            <person name="Gralka M."/>
        </authorList>
    </citation>
    <scope>NUCLEOTIDE SEQUENCE</scope>
    <source>
        <strain evidence="2">5G01</strain>
    </source>
</reference>
<feature type="region of interest" description="Disordered" evidence="1">
    <location>
        <begin position="1"/>
        <end position="22"/>
    </location>
</feature>
<evidence type="ECO:0000256" key="1">
    <source>
        <dbReference type="SAM" id="MobiDB-lite"/>
    </source>
</evidence>
<evidence type="ECO:0000313" key="2">
    <source>
        <dbReference type="EMBL" id="MDP2524355.1"/>
    </source>
</evidence>
<evidence type="ECO:0000313" key="3">
    <source>
        <dbReference type="Proteomes" id="UP001177341"/>
    </source>
</evidence>
<accession>A0ABT9EZ83</accession>
<name>A0ABT9EZ83_9GAMM</name>
<proteinExistence type="predicted"/>
<feature type="compositionally biased region" description="Polar residues" evidence="1">
    <location>
        <begin position="8"/>
        <end position="22"/>
    </location>
</feature>
<comment type="caution">
    <text evidence="2">The sequence shown here is derived from an EMBL/GenBank/DDBJ whole genome shotgun (WGS) entry which is preliminary data.</text>
</comment>
<protein>
    <submittedName>
        <fullName evidence="2">Uncharacterized protein</fullName>
    </submittedName>
</protein>